<dbReference type="PANTHER" id="PTHR46951">
    <property type="entry name" value="BED-TYPE DOMAIN-CONTAINING PROTEIN"/>
    <property type="match status" value="1"/>
</dbReference>
<evidence type="ECO:0000313" key="1">
    <source>
        <dbReference type="EMBL" id="CAL1368867.1"/>
    </source>
</evidence>
<evidence type="ECO:0000313" key="2">
    <source>
        <dbReference type="Proteomes" id="UP001497516"/>
    </source>
</evidence>
<evidence type="ECO:0008006" key="3">
    <source>
        <dbReference type="Google" id="ProtNLM"/>
    </source>
</evidence>
<dbReference type="AlphaFoldDB" id="A0AAV2D6X6"/>
<dbReference type="EMBL" id="OZ034815">
    <property type="protein sequence ID" value="CAL1368867.1"/>
    <property type="molecule type" value="Genomic_DNA"/>
</dbReference>
<sequence>MEQTEATFTASTVENANSLKRKSDDIGWEYGKLVDPNNKDRVMCNFCKNVNTGGINRFKKHIAQVGGGVAKCKSCLNEAKLACLKWLEGTEKKKQDKVVRELGLRSDVNVSSGGQQEEDLTCAAVAFNAIENDEFKQMAKREIKETFKNEELRYKEVIAIVEKKMRGRLDDPLHLTTYLLNPHYSYADSSIFDNADITTTLITCVDQFYHGCDEYIHDEVMNIEFTKFQRKQGLFGKKMAKNCVNFDYNPG</sequence>
<organism evidence="1 2">
    <name type="scientific">Linum trigynum</name>
    <dbReference type="NCBI Taxonomy" id="586398"/>
    <lineage>
        <taxon>Eukaryota</taxon>
        <taxon>Viridiplantae</taxon>
        <taxon>Streptophyta</taxon>
        <taxon>Embryophyta</taxon>
        <taxon>Tracheophyta</taxon>
        <taxon>Spermatophyta</taxon>
        <taxon>Magnoliopsida</taxon>
        <taxon>eudicotyledons</taxon>
        <taxon>Gunneridae</taxon>
        <taxon>Pentapetalae</taxon>
        <taxon>rosids</taxon>
        <taxon>fabids</taxon>
        <taxon>Malpighiales</taxon>
        <taxon>Linaceae</taxon>
        <taxon>Linum</taxon>
    </lineage>
</organism>
<protein>
    <recommendedName>
        <fullName evidence="3">BED-type domain-containing protein</fullName>
    </recommendedName>
</protein>
<keyword evidence="2" id="KW-1185">Reference proteome</keyword>
<reference evidence="1 2" key="1">
    <citation type="submission" date="2024-04" db="EMBL/GenBank/DDBJ databases">
        <authorList>
            <person name="Fracassetti M."/>
        </authorList>
    </citation>
    <scope>NUCLEOTIDE SEQUENCE [LARGE SCALE GENOMIC DNA]</scope>
</reference>
<name>A0AAV2D6X6_9ROSI</name>
<dbReference type="Proteomes" id="UP001497516">
    <property type="component" value="Chromosome 2"/>
</dbReference>
<dbReference type="PANTHER" id="PTHR46951:SF2">
    <property type="entry name" value="BED-TYPE DOMAIN-CONTAINING PROTEIN"/>
    <property type="match status" value="1"/>
</dbReference>
<gene>
    <name evidence="1" type="ORF">LTRI10_LOCUS11777</name>
</gene>
<accession>A0AAV2D6X6</accession>
<proteinExistence type="predicted"/>